<gene>
    <name evidence="7" type="ORF">BBW65_01185</name>
</gene>
<dbReference type="InterPro" id="IPR000994">
    <property type="entry name" value="Pept_M24"/>
</dbReference>
<dbReference type="GO" id="GO:0046872">
    <property type="term" value="F:metal ion binding"/>
    <property type="evidence" value="ECO:0007669"/>
    <property type="project" value="UniProtKB-KW"/>
</dbReference>
<feature type="domain" description="Peptidase M24" evidence="4">
    <location>
        <begin position="305"/>
        <end position="520"/>
    </location>
</feature>
<dbReference type="AlphaFoldDB" id="A0A1B1U430"/>
<dbReference type="GO" id="GO:0005737">
    <property type="term" value="C:cytoplasm"/>
    <property type="evidence" value="ECO:0007669"/>
    <property type="project" value="UniProtKB-ARBA"/>
</dbReference>
<evidence type="ECO:0000313" key="8">
    <source>
        <dbReference type="Proteomes" id="UP000092884"/>
    </source>
</evidence>
<proteinExistence type="inferred from homology"/>
<name>A0A1B1U430_9HELI</name>
<feature type="domain" description="Creatinase N-terminal" evidence="5">
    <location>
        <begin position="7"/>
        <end position="131"/>
    </location>
</feature>
<dbReference type="KEGG" id="het:BBW65_01185"/>
<evidence type="ECO:0000256" key="3">
    <source>
        <dbReference type="ARBA" id="ARBA00022801"/>
    </source>
</evidence>
<dbReference type="GO" id="GO:0070006">
    <property type="term" value="F:metalloaminopeptidase activity"/>
    <property type="evidence" value="ECO:0007669"/>
    <property type="project" value="InterPro"/>
</dbReference>
<dbReference type="FunFam" id="3.90.230.10:FF:000004">
    <property type="entry name" value="xaa-Pro aminopeptidase 1 isoform X1"/>
    <property type="match status" value="1"/>
</dbReference>
<dbReference type="PANTHER" id="PTHR43763:SF6">
    <property type="entry name" value="XAA-PRO AMINOPEPTIDASE 1"/>
    <property type="match status" value="1"/>
</dbReference>
<sequence>MNLYTQRLNALRVEMEKSNVDVYLVLTSDPHLSEYLPDFWKSRQWLSGFSGSQGSLVITKDYAALWADGRYWLQAEKELSGSGIELQKQNASNTYTQWLENNLLEGQTLATDFRVLPLFALENLREKLEHKHIKITHQDFITSLWNDRPILPKSLVYEHIQAPHSRAEKLSKVREKMREYGTDYHFITTLDDITWITNLRGSDVSYNPVFLAFLLISYDEVLLFADVSKFSEALIEKLQQENIKLLPYEAVEKTLESLKDKHILLDSNKMTAHLANIAEKHNVLVKEDNPSQLLKACKSKKEIEDIQEAMRHDGVALCNFFAWLEEALEAKELLSELDIDKKLTYFRAKSPLYISDSFATIAGFNANGAQPHYRATQEQFAYLQGQGLLLIDSGGQYTKGTTDITRVVPIGEPSKEQKRDYTLVLKAHIALASSAFPIDIPMPLLDSITRSALWKEQINYIHGTGHGVGYFLNVHEGPQVISYFAPPLPRTQAKIGMISSIEPGIYRAGKWGVRLENLVANQKVENPKEKDFGEFLYFETLTLCPFEISCIDTTLLSESEKTWLNQYHNKVLQELGDRVEGKAKAWLEKKAVSL</sequence>
<dbReference type="InterPro" id="IPR050422">
    <property type="entry name" value="X-Pro_aminopeptidase_P"/>
</dbReference>
<dbReference type="SUPFAM" id="SSF53092">
    <property type="entry name" value="Creatinase/prolidase N-terminal domain"/>
    <property type="match status" value="2"/>
</dbReference>
<evidence type="ECO:0000313" key="7">
    <source>
        <dbReference type="EMBL" id="ANV97509.1"/>
    </source>
</evidence>
<dbReference type="Pfam" id="PF00557">
    <property type="entry name" value="Peptidase_M24"/>
    <property type="match status" value="1"/>
</dbReference>
<dbReference type="InterPro" id="IPR033740">
    <property type="entry name" value="Pept_M24B"/>
</dbReference>
<dbReference type="Gene3D" id="3.90.230.10">
    <property type="entry name" value="Creatinase/methionine aminopeptidase superfamily"/>
    <property type="match status" value="1"/>
</dbReference>
<dbReference type="RefSeq" id="WP_066338607.1">
    <property type="nucleotide sequence ID" value="NZ_CP016503.1"/>
</dbReference>
<evidence type="ECO:0000259" key="5">
    <source>
        <dbReference type="Pfam" id="PF01321"/>
    </source>
</evidence>
<keyword evidence="8" id="KW-1185">Reference proteome</keyword>
<dbReference type="SUPFAM" id="SSF55920">
    <property type="entry name" value="Creatinase/aminopeptidase"/>
    <property type="match status" value="1"/>
</dbReference>
<keyword evidence="3" id="KW-0378">Hydrolase</keyword>
<dbReference type="Pfam" id="PF16188">
    <property type="entry name" value="Peptidase_M24_C"/>
    <property type="match status" value="1"/>
</dbReference>
<evidence type="ECO:0000259" key="4">
    <source>
        <dbReference type="Pfam" id="PF00557"/>
    </source>
</evidence>
<dbReference type="OrthoDB" id="9806388at2"/>
<dbReference type="Pfam" id="PF16189">
    <property type="entry name" value="Creatinase_N_2"/>
    <property type="match status" value="1"/>
</dbReference>
<reference evidence="8" key="1">
    <citation type="submission" date="2016-07" db="EMBL/GenBank/DDBJ databases">
        <authorList>
            <person name="Florea S."/>
            <person name="Webb J.S."/>
            <person name="Jaromczyk J."/>
            <person name="Schardl C.L."/>
        </authorList>
    </citation>
    <scope>NUCLEOTIDE SEQUENCE [LARGE SCALE GENOMIC DNA]</scope>
    <source>
        <strain evidence="8">MIT 01-6242</strain>
    </source>
</reference>
<organism evidence="7 8">
    <name type="scientific">Helicobacter enhydrae</name>
    <dbReference type="NCBI Taxonomy" id="222136"/>
    <lineage>
        <taxon>Bacteria</taxon>
        <taxon>Pseudomonadati</taxon>
        <taxon>Campylobacterota</taxon>
        <taxon>Epsilonproteobacteria</taxon>
        <taxon>Campylobacterales</taxon>
        <taxon>Helicobacteraceae</taxon>
        <taxon>Helicobacter</taxon>
    </lineage>
</organism>
<evidence type="ECO:0000256" key="1">
    <source>
        <dbReference type="ARBA" id="ARBA00008766"/>
    </source>
</evidence>
<dbReference type="InterPro" id="IPR032416">
    <property type="entry name" value="Peptidase_M24_C"/>
</dbReference>
<dbReference type="Proteomes" id="UP000092884">
    <property type="component" value="Chromosome"/>
</dbReference>
<dbReference type="STRING" id="222136.BBW65_01185"/>
<evidence type="ECO:0000256" key="2">
    <source>
        <dbReference type="ARBA" id="ARBA00022723"/>
    </source>
</evidence>
<dbReference type="CDD" id="cd01085">
    <property type="entry name" value="APP"/>
    <property type="match status" value="1"/>
</dbReference>
<accession>A0A1B1U430</accession>
<evidence type="ECO:0000259" key="6">
    <source>
        <dbReference type="Pfam" id="PF16188"/>
    </source>
</evidence>
<comment type="similarity">
    <text evidence="1">Belongs to the peptidase M24B family.</text>
</comment>
<keyword evidence="2" id="KW-0479">Metal-binding</keyword>
<dbReference type="EMBL" id="CP016503">
    <property type="protein sequence ID" value="ANV97509.1"/>
    <property type="molecule type" value="Genomic_DNA"/>
</dbReference>
<dbReference type="Pfam" id="PF01321">
    <property type="entry name" value="Creatinase_N"/>
    <property type="match status" value="1"/>
</dbReference>
<protein>
    <submittedName>
        <fullName evidence="7">Peptidase M24</fullName>
    </submittedName>
</protein>
<dbReference type="InterPro" id="IPR000587">
    <property type="entry name" value="Creatinase_N"/>
</dbReference>
<dbReference type="PANTHER" id="PTHR43763">
    <property type="entry name" value="XAA-PRO AMINOPEPTIDASE 1"/>
    <property type="match status" value="1"/>
</dbReference>
<dbReference type="InterPro" id="IPR029149">
    <property type="entry name" value="Creatin/AminoP/Spt16_N"/>
</dbReference>
<dbReference type="InterPro" id="IPR036005">
    <property type="entry name" value="Creatinase/aminopeptidase-like"/>
</dbReference>
<dbReference type="Gene3D" id="3.40.350.10">
    <property type="entry name" value="Creatinase/prolidase N-terminal domain"/>
    <property type="match status" value="2"/>
</dbReference>
<feature type="domain" description="Peptidase M24 C-terminal" evidence="6">
    <location>
        <begin position="534"/>
        <end position="591"/>
    </location>
</feature>